<dbReference type="AlphaFoldDB" id="A0AAD8EFM1"/>
<feature type="non-terminal residue" evidence="2">
    <location>
        <position position="1"/>
    </location>
</feature>
<feature type="non-terminal residue" evidence="2">
    <location>
        <position position="97"/>
    </location>
</feature>
<comment type="caution">
    <text evidence="2">The sequence shown here is derived from an EMBL/GenBank/DDBJ whole genome shotgun (WGS) entry which is preliminary data.</text>
</comment>
<dbReference type="Proteomes" id="UP001233999">
    <property type="component" value="Unassembled WGS sequence"/>
</dbReference>
<evidence type="ECO:0000313" key="3">
    <source>
        <dbReference type="Proteomes" id="UP001233999"/>
    </source>
</evidence>
<keyword evidence="1" id="KW-0472">Membrane</keyword>
<feature type="transmembrane region" description="Helical" evidence="1">
    <location>
        <begin position="65"/>
        <end position="91"/>
    </location>
</feature>
<dbReference type="EMBL" id="JASPKZ010005719">
    <property type="protein sequence ID" value="KAJ9588059.1"/>
    <property type="molecule type" value="Genomic_DNA"/>
</dbReference>
<accession>A0AAD8EFM1</accession>
<proteinExistence type="predicted"/>
<reference evidence="2" key="2">
    <citation type="submission" date="2023-05" db="EMBL/GenBank/DDBJ databases">
        <authorList>
            <person name="Fouks B."/>
        </authorList>
    </citation>
    <scope>NUCLEOTIDE SEQUENCE</scope>
    <source>
        <strain evidence="2">Stay&amp;Tobe</strain>
        <tissue evidence="2">Testes</tissue>
    </source>
</reference>
<evidence type="ECO:0000256" key="1">
    <source>
        <dbReference type="SAM" id="Phobius"/>
    </source>
</evidence>
<keyword evidence="1" id="KW-0812">Transmembrane</keyword>
<sequence>FCYHLSNGHCRYEPSKLRPAMAFRMARPVMSFGLLRNHLAFLSLLCQSSPLSFNPYNNVMYRKYFTYLTIPIIVEHILLALLILFMSSYYLNQPCYD</sequence>
<name>A0AAD8EFM1_DIPPU</name>
<evidence type="ECO:0000313" key="2">
    <source>
        <dbReference type="EMBL" id="KAJ9588059.1"/>
    </source>
</evidence>
<protein>
    <submittedName>
        <fullName evidence="2">Uncharacterized protein</fullName>
    </submittedName>
</protein>
<keyword evidence="3" id="KW-1185">Reference proteome</keyword>
<gene>
    <name evidence="2" type="ORF">L9F63_018577</name>
</gene>
<organism evidence="2 3">
    <name type="scientific">Diploptera punctata</name>
    <name type="common">Pacific beetle cockroach</name>
    <dbReference type="NCBI Taxonomy" id="6984"/>
    <lineage>
        <taxon>Eukaryota</taxon>
        <taxon>Metazoa</taxon>
        <taxon>Ecdysozoa</taxon>
        <taxon>Arthropoda</taxon>
        <taxon>Hexapoda</taxon>
        <taxon>Insecta</taxon>
        <taxon>Pterygota</taxon>
        <taxon>Neoptera</taxon>
        <taxon>Polyneoptera</taxon>
        <taxon>Dictyoptera</taxon>
        <taxon>Blattodea</taxon>
        <taxon>Blaberoidea</taxon>
        <taxon>Blaberidae</taxon>
        <taxon>Diplopterinae</taxon>
        <taxon>Diploptera</taxon>
    </lineage>
</organism>
<keyword evidence="1" id="KW-1133">Transmembrane helix</keyword>
<reference evidence="2" key="1">
    <citation type="journal article" date="2023" name="IScience">
        <title>Live-bearing cockroach genome reveals convergent evolutionary mechanisms linked to viviparity in insects and beyond.</title>
        <authorList>
            <person name="Fouks B."/>
            <person name="Harrison M.C."/>
            <person name="Mikhailova A.A."/>
            <person name="Marchal E."/>
            <person name="English S."/>
            <person name="Carruthers M."/>
            <person name="Jennings E.C."/>
            <person name="Chiamaka E.L."/>
            <person name="Frigard R.A."/>
            <person name="Pippel M."/>
            <person name="Attardo G.M."/>
            <person name="Benoit J.B."/>
            <person name="Bornberg-Bauer E."/>
            <person name="Tobe S.S."/>
        </authorList>
    </citation>
    <scope>NUCLEOTIDE SEQUENCE</scope>
    <source>
        <strain evidence="2">Stay&amp;Tobe</strain>
    </source>
</reference>